<name>A0ACB7S8V5_HYAAI</name>
<organism evidence="1 2">
    <name type="scientific">Hyalomma asiaticum</name>
    <name type="common">Tick</name>
    <dbReference type="NCBI Taxonomy" id="266040"/>
    <lineage>
        <taxon>Eukaryota</taxon>
        <taxon>Metazoa</taxon>
        <taxon>Ecdysozoa</taxon>
        <taxon>Arthropoda</taxon>
        <taxon>Chelicerata</taxon>
        <taxon>Arachnida</taxon>
        <taxon>Acari</taxon>
        <taxon>Parasitiformes</taxon>
        <taxon>Ixodida</taxon>
        <taxon>Ixodoidea</taxon>
        <taxon>Ixodidae</taxon>
        <taxon>Hyalomminae</taxon>
        <taxon>Hyalomma</taxon>
    </lineage>
</organism>
<comment type="caution">
    <text evidence="1">The sequence shown here is derived from an EMBL/GenBank/DDBJ whole genome shotgun (WGS) entry which is preliminary data.</text>
</comment>
<proteinExistence type="predicted"/>
<evidence type="ECO:0000313" key="1">
    <source>
        <dbReference type="EMBL" id="KAH6930507.1"/>
    </source>
</evidence>
<dbReference type="EMBL" id="CM023485">
    <property type="protein sequence ID" value="KAH6930507.1"/>
    <property type="molecule type" value="Genomic_DNA"/>
</dbReference>
<dbReference type="Proteomes" id="UP000821845">
    <property type="component" value="Chromosome 5"/>
</dbReference>
<reference evidence="1" key="1">
    <citation type="submission" date="2020-05" db="EMBL/GenBank/DDBJ databases">
        <title>Large-scale comparative analyses of tick genomes elucidate their genetic diversity and vector capacities.</title>
        <authorList>
            <person name="Jia N."/>
            <person name="Wang J."/>
            <person name="Shi W."/>
            <person name="Du L."/>
            <person name="Sun Y."/>
            <person name="Zhan W."/>
            <person name="Jiang J."/>
            <person name="Wang Q."/>
            <person name="Zhang B."/>
            <person name="Ji P."/>
            <person name="Sakyi L.B."/>
            <person name="Cui X."/>
            <person name="Yuan T."/>
            <person name="Jiang B."/>
            <person name="Yang W."/>
            <person name="Lam T.T.-Y."/>
            <person name="Chang Q."/>
            <person name="Ding S."/>
            <person name="Wang X."/>
            <person name="Zhu J."/>
            <person name="Ruan X."/>
            <person name="Zhao L."/>
            <person name="Wei J."/>
            <person name="Que T."/>
            <person name="Du C."/>
            <person name="Cheng J."/>
            <person name="Dai P."/>
            <person name="Han X."/>
            <person name="Huang E."/>
            <person name="Gao Y."/>
            <person name="Liu J."/>
            <person name="Shao H."/>
            <person name="Ye R."/>
            <person name="Li L."/>
            <person name="Wei W."/>
            <person name="Wang X."/>
            <person name="Wang C."/>
            <person name="Yang T."/>
            <person name="Huo Q."/>
            <person name="Li W."/>
            <person name="Guo W."/>
            <person name="Chen H."/>
            <person name="Zhou L."/>
            <person name="Ni X."/>
            <person name="Tian J."/>
            <person name="Zhou Y."/>
            <person name="Sheng Y."/>
            <person name="Liu T."/>
            <person name="Pan Y."/>
            <person name="Xia L."/>
            <person name="Li J."/>
            <person name="Zhao F."/>
            <person name="Cao W."/>
        </authorList>
    </citation>
    <scope>NUCLEOTIDE SEQUENCE</scope>
    <source>
        <strain evidence="1">Hyas-2018</strain>
    </source>
</reference>
<evidence type="ECO:0000313" key="2">
    <source>
        <dbReference type="Proteomes" id="UP000821845"/>
    </source>
</evidence>
<protein>
    <submittedName>
        <fullName evidence="1">Uncharacterized protein</fullName>
    </submittedName>
</protein>
<gene>
    <name evidence="1" type="ORF">HPB50_014321</name>
</gene>
<keyword evidence="2" id="KW-1185">Reference proteome</keyword>
<sequence>MVFHLEVNAPPSHLFGAYFHIGLMLCLFGLTPTICPWYNCRCYGKTPKKQDPKEEDRKLVCSPTTQSKPCLELTGPLSGAGINREPDVEQHIVSQVEAPSREMLKKHYEIPSDKQLHETSASLAVEDGAYEHATACINLESAKVRGGELAKTLSPARRQSVDSCSEPGLLYPTDGETRLQKAQCGFPDHRVSEGRFSLVRTGISHKLGLLTDAETNMTRSSLGRADYGGDYTPTYVDNAMRRI</sequence>
<accession>A0ACB7S8V5</accession>